<dbReference type="Pfam" id="PF12802">
    <property type="entry name" value="MarR_2"/>
    <property type="match status" value="1"/>
</dbReference>
<name>A0A3Q8CAK0_9LACO</name>
<dbReference type="RefSeq" id="WP_181387756.1">
    <property type="nucleotide sequence ID" value="NZ_CP018176.1"/>
</dbReference>
<dbReference type="Gene3D" id="1.10.10.10">
    <property type="entry name" value="Winged helix-like DNA-binding domain superfamily/Winged helix DNA-binding domain"/>
    <property type="match status" value="1"/>
</dbReference>
<evidence type="ECO:0000259" key="1">
    <source>
        <dbReference type="Pfam" id="PF12802"/>
    </source>
</evidence>
<dbReference type="GO" id="GO:0003700">
    <property type="term" value="F:DNA-binding transcription factor activity"/>
    <property type="evidence" value="ECO:0007669"/>
    <property type="project" value="InterPro"/>
</dbReference>
<gene>
    <name evidence="2" type="ORF">BSQ49_11560</name>
</gene>
<dbReference type="SUPFAM" id="SSF46785">
    <property type="entry name" value="Winged helix' DNA-binding domain"/>
    <property type="match status" value="1"/>
</dbReference>
<feature type="domain" description="HTH marR-type" evidence="1">
    <location>
        <begin position="33"/>
        <end position="81"/>
    </location>
</feature>
<evidence type="ECO:0000313" key="2">
    <source>
        <dbReference type="EMBL" id="AUJ30766.1"/>
    </source>
</evidence>
<dbReference type="AlphaFoldDB" id="A0A3Q8CAK0"/>
<dbReference type="InterPro" id="IPR036388">
    <property type="entry name" value="WH-like_DNA-bd_sf"/>
</dbReference>
<dbReference type="EMBL" id="CP018176">
    <property type="protein sequence ID" value="AUJ30766.1"/>
    <property type="molecule type" value="Genomic_DNA"/>
</dbReference>
<dbReference type="KEGG" id="lhw:BSQ49_11560"/>
<dbReference type="InterPro" id="IPR036390">
    <property type="entry name" value="WH_DNA-bd_sf"/>
</dbReference>
<sequence length="143" mass="16483">MEHQFYQTCAYFTAEKYTRAVEKLAGQVFMPTQLPPPYSYIMMFVEDHNPTTIMQITRNLGYDRSSVSRMTKKLVNLGFLSTTNKGRETQLMLTTKGISFLKIANNCLNNLKKLTDELLGTDKVKMTTLLNESEKKIRGWIID</sequence>
<organism evidence="2 3">
    <name type="scientific">Liquorilactobacillus hordei</name>
    <dbReference type="NCBI Taxonomy" id="468911"/>
    <lineage>
        <taxon>Bacteria</taxon>
        <taxon>Bacillati</taxon>
        <taxon>Bacillota</taxon>
        <taxon>Bacilli</taxon>
        <taxon>Lactobacillales</taxon>
        <taxon>Lactobacillaceae</taxon>
        <taxon>Liquorilactobacillus</taxon>
    </lineage>
</organism>
<proteinExistence type="predicted"/>
<protein>
    <recommendedName>
        <fullName evidence="1">HTH marR-type domain-containing protein</fullName>
    </recommendedName>
</protein>
<reference evidence="2 3" key="1">
    <citation type="submission" date="2016-11" db="EMBL/GenBank/DDBJ databases">
        <title>Interaction between Lactobacillus species and yeast in water kefir.</title>
        <authorList>
            <person name="Behr J."/>
            <person name="Xu D."/>
            <person name="Vogel R.F."/>
        </authorList>
    </citation>
    <scope>NUCLEOTIDE SEQUENCE [LARGE SCALE GENOMIC DNA]</scope>
    <source>
        <strain evidence="2 3">TMW 1.1822</strain>
    </source>
</reference>
<dbReference type="Proteomes" id="UP000314960">
    <property type="component" value="Chromosome"/>
</dbReference>
<evidence type="ECO:0000313" key="3">
    <source>
        <dbReference type="Proteomes" id="UP000314960"/>
    </source>
</evidence>
<dbReference type="InterPro" id="IPR000835">
    <property type="entry name" value="HTH_MarR-typ"/>
</dbReference>
<accession>A0A3Q8CAK0</accession>